<organism evidence="6 7">
    <name type="scientific">Planoprotostelium fungivorum</name>
    <dbReference type="NCBI Taxonomy" id="1890364"/>
    <lineage>
        <taxon>Eukaryota</taxon>
        <taxon>Amoebozoa</taxon>
        <taxon>Evosea</taxon>
        <taxon>Variosea</taxon>
        <taxon>Cavosteliida</taxon>
        <taxon>Cavosteliaceae</taxon>
        <taxon>Planoprotostelium</taxon>
    </lineage>
</organism>
<feature type="region of interest" description="Disordered" evidence="4">
    <location>
        <begin position="22"/>
        <end position="52"/>
    </location>
</feature>
<dbReference type="InterPro" id="IPR036465">
    <property type="entry name" value="vWFA_dom_sf"/>
</dbReference>
<sequence length="341" mass="38429">MSTSDLKGLEDEQERLLEELARLRMSKKGVDESKSRSKSSSRTSTRSVIPTVSVEQEEEINLELEALKAELASLTPHESDSVRSIQEQIAEASALNEKLRASSSARDAEVAKRTEQLNRFRFGLDLCFLVDVTYSMHPWIKAVRDKVGEVITAAMTIDSRVIPRVSFVGYRDHCDEERFFTIDFAPMDELVNLQEQLDECEAIGGGDGPEDVCGGFDQALHLDWQSSTRLIIHIADAPCHGRQYHNFKDDYPEGDPTGLSLETLLGKVCDKRIDLYFGKINNRTDKMTNIFREELRKRNKPFTILNLSDPAKEFLPEVIASVSKSMNASRAPQNKTSTPKE</sequence>
<comment type="caution">
    <text evidence="6">The sequence shown here is derived from an EMBL/GenBank/DDBJ whole genome shotgun (WGS) entry which is preliminary data.</text>
</comment>
<dbReference type="EMBL" id="MDYQ01000156">
    <property type="protein sequence ID" value="PRP80235.1"/>
    <property type="molecule type" value="Genomic_DNA"/>
</dbReference>
<evidence type="ECO:0000259" key="5">
    <source>
        <dbReference type="Pfam" id="PF25106"/>
    </source>
</evidence>
<dbReference type="STRING" id="1890364.A0A2P6N8H1"/>
<evidence type="ECO:0000256" key="4">
    <source>
        <dbReference type="SAM" id="MobiDB-lite"/>
    </source>
</evidence>
<dbReference type="InterPro" id="IPR052969">
    <property type="entry name" value="Thr-specific_kinase-like"/>
</dbReference>
<feature type="domain" description="Hemicentin-1-like von Willebrand factor A" evidence="5">
    <location>
        <begin position="126"/>
        <end position="240"/>
    </location>
</feature>
<evidence type="ECO:0000313" key="7">
    <source>
        <dbReference type="Proteomes" id="UP000241769"/>
    </source>
</evidence>
<accession>A0A2P6N8H1</accession>
<comment type="subcellular location">
    <subcellularLocation>
        <location evidence="1">Secreted</location>
    </subcellularLocation>
</comment>
<dbReference type="PANTHER" id="PTHR47763:SF4">
    <property type="entry name" value="ALPHA-PROTEIN KINASE VWKA"/>
    <property type="match status" value="1"/>
</dbReference>
<proteinExistence type="predicted"/>
<dbReference type="InParanoid" id="A0A2P6N8H1"/>
<keyword evidence="3" id="KW-0732">Signal</keyword>
<dbReference type="Proteomes" id="UP000241769">
    <property type="component" value="Unassembled WGS sequence"/>
</dbReference>
<dbReference type="InterPro" id="IPR056861">
    <property type="entry name" value="HMCN1-like_VWA"/>
</dbReference>
<dbReference type="OrthoDB" id="14962at2759"/>
<dbReference type="AlphaFoldDB" id="A0A2P6N8H1"/>
<dbReference type="Pfam" id="PF25106">
    <property type="entry name" value="VWA_4"/>
    <property type="match status" value="1"/>
</dbReference>
<evidence type="ECO:0000313" key="6">
    <source>
        <dbReference type="EMBL" id="PRP80235.1"/>
    </source>
</evidence>
<keyword evidence="2" id="KW-0964">Secreted</keyword>
<dbReference type="SUPFAM" id="SSF53300">
    <property type="entry name" value="vWA-like"/>
    <property type="match status" value="1"/>
</dbReference>
<evidence type="ECO:0000256" key="3">
    <source>
        <dbReference type="ARBA" id="ARBA00022729"/>
    </source>
</evidence>
<reference evidence="6 7" key="1">
    <citation type="journal article" date="2018" name="Genome Biol. Evol.">
        <title>Multiple Roots of Fruiting Body Formation in Amoebozoa.</title>
        <authorList>
            <person name="Hillmann F."/>
            <person name="Forbes G."/>
            <person name="Novohradska S."/>
            <person name="Ferling I."/>
            <person name="Riege K."/>
            <person name="Groth M."/>
            <person name="Westermann M."/>
            <person name="Marz M."/>
            <person name="Spaller T."/>
            <person name="Winckler T."/>
            <person name="Schaap P."/>
            <person name="Glockner G."/>
        </authorList>
    </citation>
    <scope>NUCLEOTIDE SEQUENCE [LARGE SCALE GENOMIC DNA]</scope>
    <source>
        <strain evidence="6 7">Jena</strain>
    </source>
</reference>
<name>A0A2P6N8H1_9EUKA</name>
<keyword evidence="7" id="KW-1185">Reference proteome</keyword>
<dbReference type="Gene3D" id="3.40.50.410">
    <property type="entry name" value="von Willebrand factor, type A domain"/>
    <property type="match status" value="1"/>
</dbReference>
<gene>
    <name evidence="6" type="ORF">PROFUN_12174</name>
</gene>
<protein>
    <recommendedName>
        <fullName evidence="5">Hemicentin-1-like von Willebrand factor A domain-containing protein</fullName>
    </recommendedName>
</protein>
<evidence type="ECO:0000256" key="2">
    <source>
        <dbReference type="ARBA" id="ARBA00022525"/>
    </source>
</evidence>
<feature type="compositionally biased region" description="Basic and acidic residues" evidence="4">
    <location>
        <begin position="22"/>
        <end position="35"/>
    </location>
</feature>
<feature type="compositionally biased region" description="Low complexity" evidence="4">
    <location>
        <begin position="38"/>
        <end position="47"/>
    </location>
</feature>
<dbReference type="PANTHER" id="PTHR47763">
    <property type="entry name" value="ALPHA-PROTEIN KINASE VWKA"/>
    <property type="match status" value="1"/>
</dbReference>
<evidence type="ECO:0000256" key="1">
    <source>
        <dbReference type="ARBA" id="ARBA00004613"/>
    </source>
</evidence>